<dbReference type="OMA" id="HTHMERE"/>
<evidence type="ECO:0000256" key="1">
    <source>
        <dbReference type="SAM" id="MobiDB-lite"/>
    </source>
</evidence>
<feature type="compositionally biased region" description="Low complexity" evidence="1">
    <location>
        <begin position="201"/>
        <end position="212"/>
    </location>
</feature>
<reference evidence="3" key="1">
    <citation type="submission" date="2025-08" db="UniProtKB">
        <authorList>
            <consortium name="Ensembl"/>
        </authorList>
    </citation>
    <scope>IDENTIFICATION</scope>
</reference>
<evidence type="ECO:0000313" key="4">
    <source>
        <dbReference type="Proteomes" id="UP000472276"/>
    </source>
</evidence>
<keyword evidence="4" id="KW-1185">Reference proteome</keyword>
<protein>
    <submittedName>
        <fullName evidence="3">Uncharacterized protein</fullName>
    </submittedName>
</protein>
<feature type="region of interest" description="Disordered" evidence="1">
    <location>
        <begin position="291"/>
        <end position="368"/>
    </location>
</feature>
<dbReference type="GO" id="GO:0005184">
    <property type="term" value="F:neuropeptide hormone activity"/>
    <property type="evidence" value="ECO:0007669"/>
    <property type="project" value="InterPro"/>
</dbReference>
<feature type="region of interest" description="Disordered" evidence="1">
    <location>
        <begin position="92"/>
        <end position="270"/>
    </location>
</feature>
<feature type="compositionally biased region" description="Acidic residues" evidence="1">
    <location>
        <begin position="410"/>
        <end position="421"/>
    </location>
</feature>
<reference evidence="3" key="2">
    <citation type="submission" date="2025-09" db="UniProtKB">
        <authorList>
            <consortium name="Ensembl"/>
        </authorList>
    </citation>
    <scope>IDENTIFICATION</scope>
</reference>
<dbReference type="PANTHER" id="PTHR15159:SF2">
    <property type="entry name" value="NEUROSECRETORY PROTEIN VGF"/>
    <property type="match status" value="1"/>
</dbReference>
<evidence type="ECO:0000256" key="2">
    <source>
        <dbReference type="SAM" id="SignalP"/>
    </source>
</evidence>
<feature type="signal peptide" evidence="2">
    <location>
        <begin position="1"/>
        <end position="28"/>
    </location>
</feature>
<keyword evidence="2" id="KW-0732">Signal</keyword>
<sequence>MTRYHNPSSALIQLLLLTAASFLHLSTSDPLSTLDKPYQHTSGLTVSGYRNIGGEESQPMQKQEEAEREEELFKNVDPKKLAAVLLEALNNSKAEQMNEGEGRDGMEEEMTTEKEEYKNEDSYRRLRTIEGADRDRDGRQELELLMATQGKEQETREDEERKKAQKEEKLTERVTSRTTSHTVEIAREKPPTGSDGLGDNGQSTGSQQGSTSPDQASSEEEEQLSPEELKSLEMMMKEFPALNVPIKREGDSEQSHRESRDYSYNDIMPINKGSDLAITKKKLKWQEETQKALSIPKFRGDNFMDEFDDSNHNSADLQAPREQTMEDDEPDEEEEDEEVLSPEEEEAQAKGEQEEMRRQAAEAQRAKMEEEMLADIASDMLLRYMVKQNNGNKHYSSSLSSAAEDKRSDEEQEVTEEDDIDPQTIDKLIEISSKLHLPADDVVDIISDVEKKKKKDLSPDVISGWRRPLSPISSPFSSESQISSNQNDIPASNQPFPAVNFLKTWFQKKKPTRSEDLWNKPAKPQLGNQNIWAKPPVPIKQDLWLTSPKSAWTRYPHYPVFPHTYPSYYQKKEEEEPQAEKSVFIYVKVFRWFFVCNKFPVIILIGYD</sequence>
<feature type="chain" id="PRO_5025530666" evidence="2">
    <location>
        <begin position="29"/>
        <end position="608"/>
    </location>
</feature>
<accession>A0A668SER3</accession>
<feature type="region of interest" description="Disordered" evidence="1">
    <location>
        <begin position="53"/>
        <end position="72"/>
    </location>
</feature>
<dbReference type="InterPro" id="IPR026128">
    <property type="entry name" value="VGF"/>
</dbReference>
<feature type="region of interest" description="Disordered" evidence="1">
    <location>
        <begin position="391"/>
        <end position="425"/>
    </location>
</feature>
<dbReference type="PANTHER" id="PTHR15159">
    <property type="entry name" value="NEUROSECRETORY PROTEIN VGF"/>
    <property type="match status" value="1"/>
</dbReference>
<feature type="compositionally biased region" description="Basic and acidic residues" evidence="1">
    <location>
        <begin position="347"/>
        <end position="368"/>
    </location>
</feature>
<name>A0A668SER3_OREAU</name>
<feature type="compositionally biased region" description="Basic and acidic residues" evidence="1">
    <location>
        <begin position="246"/>
        <end position="263"/>
    </location>
</feature>
<dbReference type="AlphaFoldDB" id="A0A668SER3"/>
<dbReference type="Ensembl" id="ENSOABT00000013245.2">
    <property type="protein sequence ID" value="ENSOABP00000012822.1"/>
    <property type="gene ID" value="ENSOABG00000006508.2"/>
</dbReference>
<feature type="compositionally biased region" description="Acidic residues" evidence="1">
    <location>
        <begin position="325"/>
        <end position="346"/>
    </location>
</feature>
<organism evidence="3 4">
    <name type="scientific">Oreochromis aureus</name>
    <name type="common">Israeli tilapia</name>
    <name type="synonym">Chromis aureus</name>
    <dbReference type="NCBI Taxonomy" id="47969"/>
    <lineage>
        <taxon>Eukaryota</taxon>
        <taxon>Metazoa</taxon>
        <taxon>Chordata</taxon>
        <taxon>Craniata</taxon>
        <taxon>Vertebrata</taxon>
        <taxon>Euteleostomi</taxon>
        <taxon>Actinopterygii</taxon>
        <taxon>Neopterygii</taxon>
        <taxon>Teleostei</taxon>
        <taxon>Neoteleostei</taxon>
        <taxon>Acanthomorphata</taxon>
        <taxon>Ovalentaria</taxon>
        <taxon>Cichlomorphae</taxon>
        <taxon>Cichliformes</taxon>
        <taxon>Cichlidae</taxon>
        <taxon>African cichlids</taxon>
        <taxon>Pseudocrenilabrinae</taxon>
        <taxon>Oreochromini</taxon>
        <taxon>Oreochromis</taxon>
    </lineage>
</organism>
<evidence type="ECO:0000313" key="3">
    <source>
        <dbReference type="Ensembl" id="ENSOABP00000012822.1"/>
    </source>
</evidence>
<feature type="compositionally biased region" description="Polar residues" evidence="1">
    <location>
        <begin position="391"/>
        <end position="401"/>
    </location>
</feature>
<feature type="compositionally biased region" description="Basic and acidic residues" evidence="1">
    <location>
        <begin position="151"/>
        <end position="175"/>
    </location>
</feature>
<proteinExistence type="predicted"/>
<feature type="compositionally biased region" description="Basic and acidic residues" evidence="1">
    <location>
        <begin position="100"/>
        <end position="142"/>
    </location>
</feature>
<dbReference type="Proteomes" id="UP000472276">
    <property type="component" value="Unassembled WGS sequence"/>
</dbReference>